<evidence type="ECO:0000256" key="1">
    <source>
        <dbReference type="ARBA" id="ARBA00001968"/>
    </source>
</evidence>
<evidence type="ECO:0000256" key="5">
    <source>
        <dbReference type="ARBA" id="ARBA00022723"/>
    </source>
</evidence>
<evidence type="ECO:0000256" key="7">
    <source>
        <dbReference type="ARBA" id="ARBA00023242"/>
    </source>
</evidence>
<proteinExistence type="inferred from homology"/>
<evidence type="ECO:0000256" key="4">
    <source>
        <dbReference type="ARBA" id="ARBA00022722"/>
    </source>
</evidence>
<evidence type="ECO:0000313" key="9">
    <source>
        <dbReference type="EMBL" id="CAG9117475.1"/>
    </source>
</evidence>
<keyword evidence="5" id="KW-0479">Metal-binding</keyword>
<dbReference type="InterPro" id="IPR045249">
    <property type="entry name" value="HARBI1-like"/>
</dbReference>
<evidence type="ECO:0000256" key="3">
    <source>
        <dbReference type="ARBA" id="ARBA00006958"/>
    </source>
</evidence>
<dbReference type="AlphaFoldDB" id="A0A8S4EPR6"/>
<dbReference type="PANTHER" id="PTHR22930">
    <property type="match status" value="1"/>
</dbReference>
<evidence type="ECO:0000313" key="10">
    <source>
        <dbReference type="Proteomes" id="UP000653454"/>
    </source>
</evidence>
<protein>
    <submittedName>
        <fullName evidence="9">(diamondback moth) hypothetical protein</fullName>
    </submittedName>
</protein>
<dbReference type="EMBL" id="CAJHNJ030000020">
    <property type="protein sequence ID" value="CAG9117475.1"/>
    <property type="molecule type" value="Genomic_DNA"/>
</dbReference>
<evidence type="ECO:0000256" key="6">
    <source>
        <dbReference type="ARBA" id="ARBA00022801"/>
    </source>
</evidence>
<keyword evidence="10" id="KW-1185">Reference proteome</keyword>
<dbReference type="GO" id="GO:0016787">
    <property type="term" value="F:hydrolase activity"/>
    <property type="evidence" value="ECO:0007669"/>
    <property type="project" value="UniProtKB-KW"/>
</dbReference>
<dbReference type="Pfam" id="PF13359">
    <property type="entry name" value="DDE_Tnp_4"/>
    <property type="match status" value="1"/>
</dbReference>
<gene>
    <name evidence="9" type="ORF">PLXY2_LOCUS6269</name>
</gene>
<evidence type="ECO:0000256" key="2">
    <source>
        <dbReference type="ARBA" id="ARBA00004123"/>
    </source>
</evidence>
<dbReference type="InterPro" id="IPR027806">
    <property type="entry name" value="HARBI1_dom"/>
</dbReference>
<dbReference type="PANTHER" id="PTHR22930:SF85">
    <property type="entry name" value="GH03217P-RELATED"/>
    <property type="match status" value="1"/>
</dbReference>
<keyword evidence="7" id="KW-0539">Nucleus</keyword>
<comment type="similarity">
    <text evidence="3">Belongs to the HARBI1 family.</text>
</comment>
<sequence>MDTFDKEFIMEMFLDNESVSSMNRLIVATTDIIKENNDNAILAEEIWTKEDDSEDVELSESNHISRKRVRGFYENTVLQYSDKAYEFIFKMKRTTCQELIKFLKDYVKGGMIVPLEKKVHVFLWVLTSDASFQEVGKIFGLNKSTVSYIFYEIAQILTENRYHYISWPSIEEQHLTRVRVNSRVRFPNCVGFLDAVRLPVGPRPAPRVPRAARPRHVLLQAVCDDDLMFTDIYVGAVGRTKKHKVFKESPLYHELSNFIEFENHLLADASYKLRVNLITPFTSEEVLTDEEMKFNEAHWRARGYIGRAFELLQERFRKLRRLEAGGRLALVLGAAAVLHNLVLLHEGAPDVKQEPPGAHDAVAIDTDIVRTAAEKRQFLCNYINFIDDDSI</sequence>
<name>A0A8S4EPR6_PLUXY</name>
<accession>A0A8S4EPR6</accession>
<dbReference type="GO" id="GO:0005634">
    <property type="term" value="C:nucleus"/>
    <property type="evidence" value="ECO:0007669"/>
    <property type="project" value="UniProtKB-SubCell"/>
</dbReference>
<reference evidence="9" key="1">
    <citation type="submission" date="2020-11" db="EMBL/GenBank/DDBJ databases">
        <authorList>
            <person name="Whiteford S."/>
        </authorList>
    </citation>
    <scope>NUCLEOTIDE SEQUENCE</scope>
</reference>
<comment type="caution">
    <text evidence="9">The sequence shown here is derived from an EMBL/GenBank/DDBJ whole genome shotgun (WGS) entry which is preliminary data.</text>
</comment>
<keyword evidence="4" id="KW-0540">Nuclease</keyword>
<organism evidence="9 10">
    <name type="scientific">Plutella xylostella</name>
    <name type="common">Diamondback moth</name>
    <name type="synonym">Plutella maculipennis</name>
    <dbReference type="NCBI Taxonomy" id="51655"/>
    <lineage>
        <taxon>Eukaryota</taxon>
        <taxon>Metazoa</taxon>
        <taxon>Ecdysozoa</taxon>
        <taxon>Arthropoda</taxon>
        <taxon>Hexapoda</taxon>
        <taxon>Insecta</taxon>
        <taxon>Pterygota</taxon>
        <taxon>Neoptera</taxon>
        <taxon>Endopterygota</taxon>
        <taxon>Lepidoptera</taxon>
        <taxon>Glossata</taxon>
        <taxon>Ditrysia</taxon>
        <taxon>Yponomeutoidea</taxon>
        <taxon>Plutellidae</taxon>
        <taxon>Plutella</taxon>
    </lineage>
</organism>
<dbReference type="Proteomes" id="UP000653454">
    <property type="component" value="Unassembled WGS sequence"/>
</dbReference>
<comment type="subcellular location">
    <subcellularLocation>
        <location evidence="2">Nucleus</location>
    </subcellularLocation>
</comment>
<keyword evidence="6" id="KW-0378">Hydrolase</keyword>
<feature type="domain" description="DDE Tnp4" evidence="8">
    <location>
        <begin position="219"/>
        <end position="340"/>
    </location>
</feature>
<evidence type="ECO:0000259" key="8">
    <source>
        <dbReference type="Pfam" id="PF13359"/>
    </source>
</evidence>
<dbReference type="GO" id="GO:0046872">
    <property type="term" value="F:metal ion binding"/>
    <property type="evidence" value="ECO:0007669"/>
    <property type="project" value="UniProtKB-KW"/>
</dbReference>
<dbReference type="GO" id="GO:0004518">
    <property type="term" value="F:nuclease activity"/>
    <property type="evidence" value="ECO:0007669"/>
    <property type="project" value="UniProtKB-KW"/>
</dbReference>
<comment type="cofactor">
    <cofactor evidence="1">
        <name>a divalent metal cation</name>
        <dbReference type="ChEBI" id="CHEBI:60240"/>
    </cofactor>
</comment>